<reference evidence="3" key="1">
    <citation type="submission" date="2005-09" db="EMBL/GenBank/DDBJ databases">
        <authorList>
            <person name="Mural R.J."/>
            <person name="Li P.W."/>
            <person name="Adams M.D."/>
            <person name="Amanatides P.G."/>
            <person name="Baden-Tillson H."/>
            <person name="Barnstead M."/>
            <person name="Chin S.H."/>
            <person name="Dew I."/>
            <person name="Evans C.A."/>
            <person name="Ferriera S."/>
            <person name="Flanigan M."/>
            <person name="Fosler C."/>
            <person name="Glodek A."/>
            <person name="Gu Z."/>
            <person name="Holt R.A."/>
            <person name="Jennings D."/>
            <person name="Kraft C.L."/>
            <person name="Lu F."/>
            <person name="Nguyen T."/>
            <person name="Nusskern D.R."/>
            <person name="Pfannkoch C.M."/>
            <person name="Sitter C."/>
            <person name="Sutton G.G."/>
            <person name="Venter J.C."/>
            <person name="Wang Z."/>
            <person name="Woodage T."/>
            <person name="Zheng X.H."/>
            <person name="Zhong F."/>
        </authorList>
    </citation>
    <scope>NUCLEOTIDE SEQUENCE [LARGE SCALE GENOMIC DNA]</scope>
    <source>
        <strain>BN</strain>
        <strain evidence="3">Sprague-Dawley</strain>
    </source>
</reference>
<evidence type="ECO:0000313" key="4">
    <source>
        <dbReference type="RGD" id="727892"/>
    </source>
</evidence>
<feature type="compositionally biased region" description="Polar residues" evidence="1">
    <location>
        <begin position="58"/>
        <end position="72"/>
    </location>
</feature>
<sequence>MLIVRRPARAGVGPARIKGRSGLGVPQAECAVLEGCRLGPTESKRTGRQAPRGRGPSWTGQTIETQEPSITN</sequence>
<dbReference type="AGR" id="RGD:727892"/>
<feature type="region of interest" description="Disordered" evidence="1">
    <location>
        <begin position="39"/>
        <end position="72"/>
    </location>
</feature>
<protein>
    <submittedName>
        <fullName evidence="2">Cyclin-dependent kinase inhibitor 1C (P57), isoform CRA_d</fullName>
    </submittedName>
</protein>
<name>A6HYB6_RAT</name>
<gene>
    <name evidence="2 4" type="primary">Cdkn1c</name>
    <name evidence="2" type="ORF">rCG_48563</name>
</gene>
<accession>A6HYB6</accession>
<evidence type="ECO:0000256" key="1">
    <source>
        <dbReference type="SAM" id="MobiDB-lite"/>
    </source>
</evidence>
<dbReference type="AlphaFoldDB" id="A6HYB6"/>
<organism evidence="2 3">
    <name type="scientific">Rattus norvegicus</name>
    <name type="common">Rat</name>
    <dbReference type="NCBI Taxonomy" id="10116"/>
    <lineage>
        <taxon>Eukaryota</taxon>
        <taxon>Metazoa</taxon>
        <taxon>Chordata</taxon>
        <taxon>Craniata</taxon>
        <taxon>Vertebrata</taxon>
        <taxon>Euteleostomi</taxon>
        <taxon>Mammalia</taxon>
        <taxon>Eutheria</taxon>
        <taxon>Euarchontoglires</taxon>
        <taxon>Glires</taxon>
        <taxon>Rodentia</taxon>
        <taxon>Myomorpha</taxon>
        <taxon>Muroidea</taxon>
        <taxon>Muridae</taxon>
        <taxon>Murinae</taxon>
        <taxon>Rattus</taxon>
    </lineage>
</organism>
<evidence type="ECO:0000313" key="3">
    <source>
        <dbReference type="Proteomes" id="UP000234681"/>
    </source>
</evidence>
<proteinExistence type="predicted"/>
<dbReference type="RGD" id="727892">
    <property type="gene designation" value="Cdkn1c"/>
</dbReference>
<dbReference type="Proteomes" id="UP000234681">
    <property type="component" value="Chromosome 1"/>
</dbReference>
<dbReference type="EMBL" id="CH473953">
    <property type="protein sequence ID" value="EDM12197.1"/>
    <property type="molecule type" value="Genomic_DNA"/>
</dbReference>
<evidence type="ECO:0000313" key="2">
    <source>
        <dbReference type="EMBL" id="EDM12197.1"/>
    </source>
</evidence>